<accession>A0A4S8KTN5</accession>
<dbReference type="NCBIfam" id="NF037982">
    <property type="entry name" value="Nramp_1"/>
    <property type="match status" value="1"/>
</dbReference>
<feature type="transmembrane region" description="Helical" evidence="6">
    <location>
        <begin position="192"/>
        <end position="216"/>
    </location>
</feature>
<feature type="transmembrane region" description="Helical" evidence="6">
    <location>
        <begin position="236"/>
        <end position="255"/>
    </location>
</feature>
<dbReference type="EMBL" id="ML180078">
    <property type="protein sequence ID" value="THU79103.1"/>
    <property type="molecule type" value="Genomic_DNA"/>
</dbReference>
<feature type="transmembrane region" description="Helical" evidence="6">
    <location>
        <begin position="369"/>
        <end position="395"/>
    </location>
</feature>
<comment type="subcellular location">
    <subcellularLocation>
        <location evidence="1">Membrane</location>
        <topology evidence="1">Multi-pass membrane protein</topology>
    </subcellularLocation>
</comment>
<dbReference type="GO" id="GO:0005384">
    <property type="term" value="F:manganese ion transmembrane transporter activity"/>
    <property type="evidence" value="ECO:0007669"/>
    <property type="project" value="TreeGrafter"/>
</dbReference>
<evidence type="ECO:0000313" key="7">
    <source>
        <dbReference type="EMBL" id="THU79103.1"/>
    </source>
</evidence>
<evidence type="ECO:0000256" key="3">
    <source>
        <dbReference type="ARBA" id="ARBA00022989"/>
    </source>
</evidence>
<organism evidence="7 8">
    <name type="scientific">Dendrothele bispora (strain CBS 962.96)</name>
    <dbReference type="NCBI Taxonomy" id="1314807"/>
    <lineage>
        <taxon>Eukaryota</taxon>
        <taxon>Fungi</taxon>
        <taxon>Dikarya</taxon>
        <taxon>Basidiomycota</taxon>
        <taxon>Agaricomycotina</taxon>
        <taxon>Agaricomycetes</taxon>
        <taxon>Agaricomycetidae</taxon>
        <taxon>Agaricales</taxon>
        <taxon>Agaricales incertae sedis</taxon>
        <taxon>Dendrothele</taxon>
    </lineage>
</organism>
<keyword evidence="3 6" id="KW-1133">Transmembrane helix</keyword>
<dbReference type="Proteomes" id="UP000297245">
    <property type="component" value="Unassembled WGS sequence"/>
</dbReference>
<evidence type="ECO:0000256" key="1">
    <source>
        <dbReference type="ARBA" id="ARBA00004141"/>
    </source>
</evidence>
<dbReference type="GO" id="GO:0015086">
    <property type="term" value="F:cadmium ion transmembrane transporter activity"/>
    <property type="evidence" value="ECO:0007669"/>
    <property type="project" value="TreeGrafter"/>
</dbReference>
<evidence type="ECO:0000256" key="2">
    <source>
        <dbReference type="ARBA" id="ARBA00022692"/>
    </source>
</evidence>
<dbReference type="PANTHER" id="PTHR11706">
    <property type="entry name" value="SOLUTE CARRIER PROTEIN FAMILY 11 MEMBER"/>
    <property type="match status" value="1"/>
</dbReference>
<protein>
    <submittedName>
        <fullName evidence="7">Natural resistance-associated macrophage protein</fullName>
    </submittedName>
</protein>
<dbReference type="PANTHER" id="PTHR11706:SF101">
    <property type="entry name" value="MANGANESE TRANSPORTER SMF1"/>
    <property type="match status" value="1"/>
</dbReference>
<evidence type="ECO:0000313" key="8">
    <source>
        <dbReference type="Proteomes" id="UP000297245"/>
    </source>
</evidence>
<keyword evidence="4 6" id="KW-0472">Membrane</keyword>
<dbReference type="AlphaFoldDB" id="A0A4S8KTN5"/>
<feature type="compositionally biased region" description="Polar residues" evidence="5">
    <location>
        <begin position="265"/>
        <end position="274"/>
    </location>
</feature>
<dbReference type="PRINTS" id="PR00447">
    <property type="entry name" value="NATRESASSCMP"/>
</dbReference>
<dbReference type="OrthoDB" id="409173at2759"/>
<dbReference type="GO" id="GO:0005886">
    <property type="term" value="C:plasma membrane"/>
    <property type="evidence" value="ECO:0007669"/>
    <property type="project" value="TreeGrafter"/>
</dbReference>
<feature type="region of interest" description="Disordered" evidence="5">
    <location>
        <begin position="265"/>
        <end position="307"/>
    </location>
</feature>
<gene>
    <name evidence="7" type="ORF">K435DRAFT_810999</name>
</gene>
<evidence type="ECO:0000256" key="6">
    <source>
        <dbReference type="SAM" id="Phobius"/>
    </source>
</evidence>
<reference evidence="7 8" key="1">
    <citation type="journal article" date="2019" name="Nat. Ecol. Evol.">
        <title>Megaphylogeny resolves global patterns of mushroom evolution.</title>
        <authorList>
            <person name="Varga T."/>
            <person name="Krizsan K."/>
            <person name="Foldi C."/>
            <person name="Dima B."/>
            <person name="Sanchez-Garcia M."/>
            <person name="Sanchez-Ramirez S."/>
            <person name="Szollosi G.J."/>
            <person name="Szarkandi J.G."/>
            <person name="Papp V."/>
            <person name="Albert L."/>
            <person name="Andreopoulos W."/>
            <person name="Angelini C."/>
            <person name="Antonin V."/>
            <person name="Barry K.W."/>
            <person name="Bougher N.L."/>
            <person name="Buchanan P."/>
            <person name="Buyck B."/>
            <person name="Bense V."/>
            <person name="Catcheside P."/>
            <person name="Chovatia M."/>
            <person name="Cooper J."/>
            <person name="Damon W."/>
            <person name="Desjardin D."/>
            <person name="Finy P."/>
            <person name="Geml J."/>
            <person name="Haridas S."/>
            <person name="Hughes K."/>
            <person name="Justo A."/>
            <person name="Karasinski D."/>
            <person name="Kautmanova I."/>
            <person name="Kiss B."/>
            <person name="Kocsube S."/>
            <person name="Kotiranta H."/>
            <person name="LaButti K.M."/>
            <person name="Lechner B.E."/>
            <person name="Liimatainen K."/>
            <person name="Lipzen A."/>
            <person name="Lukacs Z."/>
            <person name="Mihaltcheva S."/>
            <person name="Morgado L.N."/>
            <person name="Niskanen T."/>
            <person name="Noordeloos M.E."/>
            <person name="Ohm R.A."/>
            <person name="Ortiz-Santana B."/>
            <person name="Ovrebo C."/>
            <person name="Racz N."/>
            <person name="Riley R."/>
            <person name="Savchenko A."/>
            <person name="Shiryaev A."/>
            <person name="Soop K."/>
            <person name="Spirin V."/>
            <person name="Szebenyi C."/>
            <person name="Tomsovsky M."/>
            <person name="Tulloss R.E."/>
            <person name="Uehling J."/>
            <person name="Grigoriev I.V."/>
            <person name="Vagvolgyi C."/>
            <person name="Papp T."/>
            <person name="Martin F.M."/>
            <person name="Miettinen O."/>
            <person name="Hibbett D.S."/>
            <person name="Nagy L.G."/>
        </authorList>
    </citation>
    <scope>NUCLEOTIDE SEQUENCE [LARGE SCALE GENOMIC DNA]</scope>
    <source>
        <strain evidence="7 8">CBS 962.96</strain>
    </source>
</reference>
<dbReference type="GO" id="GO:0030026">
    <property type="term" value="P:intracellular manganese ion homeostasis"/>
    <property type="evidence" value="ECO:0007669"/>
    <property type="project" value="TreeGrafter"/>
</dbReference>
<evidence type="ECO:0000256" key="5">
    <source>
        <dbReference type="SAM" id="MobiDB-lite"/>
    </source>
</evidence>
<feature type="transmembrane region" description="Helical" evidence="6">
    <location>
        <begin position="163"/>
        <end position="180"/>
    </location>
</feature>
<feature type="compositionally biased region" description="Low complexity" evidence="5">
    <location>
        <begin position="298"/>
        <end position="307"/>
    </location>
</feature>
<feature type="compositionally biased region" description="Polar residues" evidence="5">
    <location>
        <begin position="281"/>
        <end position="291"/>
    </location>
</feature>
<dbReference type="Pfam" id="PF01566">
    <property type="entry name" value="Nramp"/>
    <property type="match status" value="2"/>
</dbReference>
<dbReference type="InterPro" id="IPR001046">
    <property type="entry name" value="NRAMP_fam"/>
</dbReference>
<keyword evidence="8" id="KW-1185">Reference proteome</keyword>
<evidence type="ECO:0000256" key="4">
    <source>
        <dbReference type="ARBA" id="ARBA00023136"/>
    </source>
</evidence>
<dbReference type="GO" id="GO:0034755">
    <property type="term" value="P:iron ion transmembrane transport"/>
    <property type="evidence" value="ECO:0007669"/>
    <property type="project" value="TreeGrafter"/>
</dbReference>
<keyword evidence="2 6" id="KW-0812">Transmembrane</keyword>
<sequence>MEQNTRFEDRGEVGRRTSATARPMHAWRNYFQKAVYLSFHHLRRHVGVGLICAVAYFDPGNWGVDLEAGSKFGYRLLFVILLSGLFAILLQVLASRLGCVTGLDLASHCRLLLHSHPTHPLLVRWTLLYPLYALSEIAIIATDLAELLGSAVALCLLFPRLELWHGVLITTCDVVFLLCLGDPLRGKPLKWFELLIGGLVLSVMICMCIIISKLNINWGDTFEGYLPSKYVFPNGAAYISVGIIGATIMPHSLFLGSALATQDRTGVNSNSSDNNADHETNVSTGNMQTPLHKQDKASSTTSSSSSSSRLSLFLTNFLKRTYSFLRLSFETSFRVPPPTLKEQVNRYADWENNSGEFVKSHIYHGTVDIVMSLLGFAVVINSLILILASAVFFYGHVDGAGDAGLFDAYDLIKELVGPGAATIFALALLFAGQVCV</sequence>
<feature type="transmembrane region" description="Helical" evidence="6">
    <location>
        <begin position="415"/>
        <end position="435"/>
    </location>
</feature>
<proteinExistence type="predicted"/>
<name>A0A4S8KTN5_DENBC</name>
<feature type="transmembrane region" description="Helical" evidence="6">
    <location>
        <begin position="76"/>
        <end position="94"/>
    </location>
</feature>